<protein>
    <submittedName>
        <fullName evidence="1">Uncharacterized protein</fullName>
    </submittedName>
</protein>
<dbReference type="EMBL" id="JAWDGP010007412">
    <property type="protein sequence ID" value="KAK3719752.1"/>
    <property type="molecule type" value="Genomic_DNA"/>
</dbReference>
<reference evidence="1" key="1">
    <citation type="journal article" date="2023" name="G3 (Bethesda)">
        <title>A reference genome for the long-term kleptoplast-retaining sea slug Elysia crispata morphotype clarki.</title>
        <authorList>
            <person name="Eastman K.E."/>
            <person name="Pendleton A.L."/>
            <person name="Shaikh M.A."/>
            <person name="Suttiyut T."/>
            <person name="Ogas R."/>
            <person name="Tomko P."/>
            <person name="Gavelis G."/>
            <person name="Widhalm J.R."/>
            <person name="Wisecaver J.H."/>
        </authorList>
    </citation>
    <scope>NUCLEOTIDE SEQUENCE</scope>
    <source>
        <strain evidence="1">ECLA1</strain>
    </source>
</reference>
<comment type="caution">
    <text evidence="1">The sequence shown here is derived from an EMBL/GenBank/DDBJ whole genome shotgun (WGS) entry which is preliminary data.</text>
</comment>
<accession>A0AAE1CN00</accession>
<proteinExistence type="predicted"/>
<evidence type="ECO:0000313" key="1">
    <source>
        <dbReference type="EMBL" id="KAK3719752.1"/>
    </source>
</evidence>
<gene>
    <name evidence="1" type="ORF">RRG08_040055</name>
</gene>
<evidence type="ECO:0000313" key="2">
    <source>
        <dbReference type="Proteomes" id="UP001283361"/>
    </source>
</evidence>
<sequence length="83" mass="9190">MSYQEDRFGKRAARVVTRELAHSKELCRLQEGAQQGASLLGALRSPDQLTTKIDTCQKQLTCGAAYSTIEDYRIGRGRVRSGS</sequence>
<organism evidence="1 2">
    <name type="scientific">Elysia crispata</name>
    <name type="common">lettuce slug</name>
    <dbReference type="NCBI Taxonomy" id="231223"/>
    <lineage>
        <taxon>Eukaryota</taxon>
        <taxon>Metazoa</taxon>
        <taxon>Spiralia</taxon>
        <taxon>Lophotrochozoa</taxon>
        <taxon>Mollusca</taxon>
        <taxon>Gastropoda</taxon>
        <taxon>Heterobranchia</taxon>
        <taxon>Euthyneura</taxon>
        <taxon>Panpulmonata</taxon>
        <taxon>Sacoglossa</taxon>
        <taxon>Placobranchoidea</taxon>
        <taxon>Plakobranchidae</taxon>
        <taxon>Elysia</taxon>
    </lineage>
</organism>
<keyword evidence="2" id="KW-1185">Reference proteome</keyword>
<dbReference type="AlphaFoldDB" id="A0AAE1CN00"/>
<dbReference type="Proteomes" id="UP001283361">
    <property type="component" value="Unassembled WGS sequence"/>
</dbReference>
<name>A0AAE1CN00_9GAST</name>